<dbReference type="EMBL" id="JBBWWR010000003">
    <property type="protein sequence ID" value="KAK8969569.1"/>
    <property type="molecule type" value="Genomic_DNA"/>
</dbReference>
<sequence>MGPAEAGYGSGVIALRAAQCPVGVTSNGDAVGVKTPHLNSGAAISWPAEGGKVPRHLLIMIFIKY</sequence>
<protein>
    <submittedName>
        <fullName evidence="1">Uncharacterized protein</fullName>
    </submittedName>
</protein>
<keyword evidence="2" id="KW-1185">Reference proteome</keyword>
<proteinExistence type="predicted"/>
<gene>
    <name evidence="1" type="ORF">KSP40_PGU003891</name>
</gene>
<accession>A0ABR2MZB1</accession>
<evidence type="ECO:0000313" key="1">
    <source>
        <dbReference type="EMBL" id="KAK8969569.1"/>
    </source>
</evidence>
<organism evidence="1 2">
    <name type="scientific">Platanthera guangdongensis</name>
    <dbReference type="NCBI Taxonomy" id="2320717"/>
    <lineage>
        <taxon>Eukaryota</taxon>
        <taxon>Viridiplantae</taxon>
        <taxon>Streptophyta</taxon>
        <taxon>Embryophyta</taxon>
        <taxon>Tracheophyta</taxon>
        <taxon>Spermatophyta</taxon>
        <taxon>Magnoliopsida</taxon>
        <taxon>Liliopsida</taxon>
        <taxon>Asparagales</taxon>
        <taxon>Orchidaceae</taxon>
        <taxon>Orchidoideae</taxon>
        <taxon>Orchideae</taxon>
        <taxon>Orchidinae</taxon>
        <taxon>Platanthera</taxon>
    </lineage>
</organism>
<name>A0ABR2MZB1_9ASPA</name>
<reference evidence="1 2" key="1">
    <citation type="journal article" date="2022" name="Nat. Plants">
        <title>Genomes of leafy and leafless Platanthera orchids illuminate the evolution of mycoheterotrophy.</title>
        <authorList>
            <person name="Li M.H."/>
            <person name="Liu K.W."/>
            <person name="Li Z."/>
            <person name="Lu H.C."/>
            <person name="Ye Q.L."/>
            <person name="Zhang D."/>
            <person name="Wang J.Y."/>
            <person name="Li Y.F."/>
            <person name="Zhong Z.M."/>
            <person name="Liu X."/>
            <person name="Yu X."/>
            <person name="Liu D.K."/>
            <person name="Tu X.D."/>
            <person name="Liu B."/>
            <person name="Hao Y."/>
            <person name="Liao X.Y."/>
            <person name="Jiang Y.T."/>
            <person name="Sun W.H."/>
            <person name="Chen J."/>
            <person name="Chen Y.Q."/>
            <person name="Ai Y."/>
            <person name="Zhai J.W."/>
            <person name="Wu S.S."/>
            <person name="Zhou Z."/>
            <person name="Hsiao Y.Y."/>
            <person name="Wu W.L."/>
            <person name="Chen Y.Y."/>
            <person name="Lin Y.F."/>
            <person name="Hsu J.L."/>
            <person name="Li C.Y."/>
            <person name="Wang Z.W."/>
            <person name="Zhao X."/>
            <person name="Zhong W.Y."/>
            <person name="Ma X.K."/>
            <person name="Ma L."/>
            <person name="Huang J."/>
            <person name="Chen G.Z."/>
            <person name="Huang M.Z."/>
            <person name="Huang L."/>
            <person name="Peng D.H."/>
            <person name="Luo Y.B."/>
            <person name="Zou S.Q."/>
            <person name="Chen S.P."/>
            <person name="Lan S."/>
            <person name="Tsai W.C."/>
            <person name="Van de Peer Y."/>
            <person name="Liu Z.J."/>
        </authorList>
    </citation>
    <scope>NUCLEOTIDE SEQUENCE [LARGE SCALE GENOMIC DNA]</scope>
    <source>
        <strain evidence="1">Lor288</strain>
    </source>
</reference>
<evidence type="ECO:0000313" key="2">
    <source>
        <dbReference type="Proteomes" id="UP001412067"/>
    </source>
</evidence>
<comment type="caution">
    <text evidence="1">The sequence shown here is derived from an EMBL/GenBank/DDBJ whole genome shotgun (WGS) entry which is preliminary data.</text>
</comment>
<dbReference type="Proteomes" id="UP001412067">
    <property type="component" value="Unassembled WGS sequence"/>
</dbReference>